<feature type="region of interest" description="Disordered" evidence="1">
    <location>
        <begin position="818"/>
        <end position="844"/>
    </location>
</feature>
<name>A0A6A5HD54_CAERE</name>
<dbReference type="PANTHER" id="PTHR21344:SF1">
    <property type="entry name" value="RAL GTPASE-ACTIVATING PROTEIN SUBUNIT BETA"/>
    <property type="match status" value="1"/>
</dbReference>
<feature type="domain" description="Ral GTPase-activating protein subunit alpha/beta N-terminal" evidence="2">
    <location>
        <begin position="207"/>
        <end position="328"/>
    </location>
</feature>
<feature type="compositionally biased region" description="Polar residues" evidence="1">
    <location>
        <begin position="766"/>
        <end position="775"/>
    </location>
</feature>
<evidence type="ECO:0000313" key="4">
    <source>
        <dbReference type="Proteomes" id="UP000483820"/>
    </source>
</evidence>
<feature type="compositionally biased region" description="Polar residues" evidence="1">
    <location>
        <begin position="536"/>
        <end position="563"/>
    </location>
</feature>
<dbReference type="RefSeq" id="XP_053589129.1">
    <property type="nucleotide sequence ID" value="XM_053724935.1"/>
</dbReference>
<dbReference type="KEGG" id="crq:GCK72_004890"/>
<dbReference type="AlphaFoldDB" id="A0A6A5HD54"/>
<feature type="compositionally biased region" description="Low complexity" evidence="1">
    <location>
        <begin position="564"/>
        <end position="576"/>
    </location>
</feature>
<evidence type="ECO:0000259" key="2">
    <source>
        <dbReference type="Pfam" id="PF20412"/>
    </source>
</evidence>
<dbReference type="Pfam" id="PF20412">
    <property type="entry name" value="RALGAPB_N"/>
    <property type="match status" value="1"/>
</dbReference>
<proteinExistence type="predicted"/>
<reference evidence="3 4" key="1">
    <citation type="submission" date="2019-12" db="EMBL/GenBank/DDBJ databases">
        <title>Chromosome-level assembly of the Caenorhabditis remanei genome.</title>
        <authorList>
            <person name="Teterina A.A."/>
            <person name="Willis J.H."/>
            <person name="Phillips P.C."/>
        </authorList>
    </citation>
    <scope>NUCLEOTIDE SEQUENCE [LARGE SCALE GENOMIC DNA]</scope>
    <source>
        <strain evidence="3 4">PX506</strain>
        <tissue evidence="3">Whole organism</tissue>
    </source>
</reference>
<evidence type="ECO:0000313" key="3">
    <source>
        <dbReference type="EMBL" id="KAF1764939.1"/>
    </source>
</evidence>
<comment type="caution">
    <text evidence="3">The sequence shown here is derived from an EMBL/GenBank/DDBJ whole genome shotgun (WGS) entry which is preliminary data.</text>
</comment>
<feature type="compositionally biased region" description="Low complexity" evidence="1">
    <location>
        <begin position="822"/>
        <end position="834"/>
    </location>
</feature>
<feature type="region of interest" description="Disordered" evidence="1">
    <location>
        <begin position="465"/>
        <end position="594"/>
    </location>
</feature>
<feature type="region of interest" description="Disordered" evidence="1">
    <location>
        <begin position="23"/>
        <end position="51"/>
    </location>
</feature>
<gene>
    <name evidence="3" type="ORF">GCK72_004890</name>
</gene>
<organism evidence="3 4">
    <name type="scientific">Caenorhabditis remanei</name>
    <name type="common">Caenorhabditis vulgaris</name>
    <dbReference type="NCBI Taxonomy" id="31234"/>
    <lineage>
        <taxon>Eukaryota</taxon>
        <taxon>Metazoa</taxon>
        <taxon>Ecdysozoa</taxon>
        <taxon>Nematoda</taxon>
        <taxon>Chromadorea</taxon>
        <taxon>Rhabditida</taxon>
        <taxon>Rhabditina</taxon>
        <taxon>Rhabditomorpha</taxon>
        <taxon>Rhabditoidea</taxon>
        <taxon>Rhabditidae</taxon>
        <taxon>Peloderinae</taxon>
        <taxon>Caenorhabditis</taxon>
    </lineage>
</organism>
<dbReference type="Proteomes" id="UP000483820">
    <property type="component" value="Chromosome II"/>
</dbReference>
<evidence type="ECO:0000256" key="1">
    <source>
        <dbReference type="SAM" id="MobiDB-lite"/>
    </source>
</evidence>
<dbReference type="PANTHER" id="PTHR21344">
    <property type="entry name" value="RAL GTPASE-ACTIVATING PROTEIN SUBUNIT BETA"/>
    <property type="match status" value="1"/>
</dbReference>
<feature type="region of interest" description="Disordered" evidence="1">
    <location>
        <begin position="766"/>
        <end position="797"/>
    </location>
</feature>
<feature type="compositionally biased region" description="Low complexity" evidence="1">
    <location>
        <begin position="787"/>
        <end position="797"/>
    </location>
</feature>
<sequence>MEQIVNILKELPTLTEGVISSTTATTTAGEDSEGGSNSDGSGKKRRRKQQGEVRLCGDMYEQWPTLEFSDLNSSILDLFTKATSQSVASSLLYELTRSDADENGGSIRLNNEEHLKWCMQVLNHSLTLSFSTSREYETLKGAVRIYLHWLRALCDTPDNNIPTPLLATPEKYFRNIIDALRWVYCRRDDDLDYTLTGAQVPRGLAIERQSIEIEMILDSLKYLTRNSSRKYQDEVWARTISFLLNSSDILLSEPNATEEMGTRTCVRVADTLFDMWLNAVINEHIPSLTYWSSLATLARRWRHNVPIIECWAKKILGLSVLVCRKMYGDDYLKIEITDESVIPFENVPITADEDENEVHLLYRTWFNMLCLFDSPAKILNHDATRNLCLNGNAPRRTTSSISMSNFEIATSSAAQGVSFFLAAVTLQRMIDLFYGDSRTRIDLRNYQITADGKMTAGSTRTASILTDSHSHHTNRTTSTAGDSSRYVSLGGAVGQILVDDAPQGPNTVSMSSGSTASGKASTATTGGSSTHTISSDVQRNQRLMSTSHQASNRTVSVTESGNISSQSRFSEQTSSTLTYKSAPPPHIPENEHQGESISQLVANSTVSAPVMVGNDSTLKAGVHPNEMKRGMVNGNHDANSPYRNAQRFVTNFLMANQATMPYVGAKRPKTDRMLDLVGDWLFSIVNSPASSPRGNDHFGGGGGHHKKNNDGVSDELDVTITPIAPPRRRRQQALSLSEQHHRLSYDFKVFSFSRFFSNSYTSTSQFNSRCHNPTMQHHHHYPPRPVTPSSTPSQQQPFSVQLNEVVARFTSKLLSLREPTTSSVYSPSGLSSGLQEDLNHSKEN</sequence>
<dbReference type="InterPro" id="IPR046859">
    <property type="entry name" value="RGPA/RALGAPB_N"/>
</dbReference>
<dbReference type="EMBL" id="WUAV01000002">
    <property type="protein sequence ID" value="KAF1764939.1"/>
    <property type="molecule type" value="Genomic_DNA"/>
</dbReference>
<feature type="compositionally biased region" description="Low complexity" evidence="1">
    <location>
        <begin position="507"/>
        <end position="535"/>
    </location>
</feature>
<accession>A0A6A5HD54</accession>
<dbReference type="CTD" id="9822185"/>
<dbReference type="GeneID" id="9822185"/>
<dbReference type="InterPro" id="IPR039930">
    <property type="entry name" value="RALGAPB"/>
</dbReference>
<dbReference type="GO" id="GO:0005096">
    <property type="term" value="F:GTPase activator activity"/>
    <property type="evidence" value="ECO:0007669"/>
    <property type="project" value="InterPro"/>
</dbReference>
<protein>
    <recommendedName>
        <fullName evidence="2">Ral GTPase-activating protein subunit alpha/beta N-terminal domain-containing protein</fullName>
    </recommendedName>
</protein>
<feature type="region of interest" description="Disordered" evidence="1">
    <location>
        <begin position="691"/>
        <end position="715"/>
    </location>
</feature>